<reference evidence="7" key="2">
    <citation type="submission" date="2017-05" db="EMBL/GenBank/DDBJ databases">
        <title>Improved OligoMM genomes.</title>
        <authorList>
            <person name="Garzetti D."/>
        </authorList>
    </citation>
    <scope>NUCLEOTIDE SEQUENCE [LARGE SCALE GENOMIC DNA]</scope>
    <source>
        <strain evidence="7">KB18</strain>
    </source>
</reference>
<dbReference type="Pfam" id="PF02604">
    <property type="entry name" value="PhdYeFM_antitox"/>
    <property type="match status" value="1"/>
</dbReference>
<dbReference type="NCBIfam" id="TIGR01552">
    <property type="entry name" value="phd_fam"/>
    <property type="match status" value="1"/>
</dbReference>
<dbReference type="Gene3D" id="3.40.1620.10">
    <property type="entry name" value="YefM-like domain"/>
    <property type="match status" value="1"/>
</dbReference>
<accession>A0A1Z2XP72</accession>
<evidence type="ECO:0000313" key="3">
    <source>
        <dbReference type="EMBL" id="ASB40141.1"/>
    </source>
</evidence>
<dbReference type="EMBL" id="CP065321">
    <property type="protein sequence ID" value="QQR29518.1"/>
    <property type="molecule type" value="Genomic_DNA"/>
</dbReference>
<protein>
    <recommendedName>
        <fullName evidence="2">Antitoxin</fullName>
    </recommendedName>
</protein>
<comment type="function">
    <text evidence="2">Antitoxin component of a type II toxin-antitoxin (TA) system.</text>
</comment>
<evidence type="ECO:0000313" key="6">
    <source>
        <dbReference type="EMBL" id="QQR29518.1"/>
    </source>
</evidence>
<dbReference type="RefSeq" id="WP_066534433.1">
    <property type="nucleotide sequence ID" value="NZ_CP021422.1"/>
</dbReference>
<reference evidence="3" key="1">
    <citation type="journal article" date="2017" name="Genome Announc.">
        <title>High-Quality Whole-Genome Sequences of the Oligo-Mouse-Microbiota Bacterial Community.</title>
        <authorList>
            <person name="Garzetti D."/>
            <person name="Brugiroux S."/>
            <person name="Bunk B."/>
            <person name="Pukall R."/>
            <person name="McCoy K.D."/>
            <person name="Macpherson A.J."/>
            <person name="Stecher B."/>
        </authorList>
    </citation>
    <scope>NUCLEOTIDE SEQUENCE</scope>
    <source>
        <strain evidence="3">KB18</strain>
    </source>
</reference>
<dbReference type="InterPro" id="IPR036165">
    <property type="entry name" value="YefM-like_sf"/>
</dbReference>
<keyword evidence="7" id="KW-1185">Reference proteome</keyword>
<dbReference type="KEGG" id="amur:ADH66_05390"/>
<dbReference type="Proteomes" id="UP000196710">
    <property type="component" value="Chromosome"/>
</dbReference>
<dbReference type="Proteomes" id="UP000596035">
    <property type="component" value="Chromosome"/>
</dbReference>
<evidence type="ECO:0000256" key="1">
    <source>
        <dbReference type="ARBA" id="ARBA00009981"/>
    </source>
</evidence>
<dbReference type="InterPro" id="IPR006442">
    <property type="entry name" value="Antitoxin_Phd/YefM"/>
</dbReference>
<sequence>MINIRPVSDLRNKFTEIEQTVKKGEPVYLTKNGYGSMVVLSLEQYAALTDDVELKLDEADRAAATDSRRLSEKELFERVRERIHGRETV</sequence>
<dbReference type="EMBL" id="CP021422">
    <property type="protein sequence ID" value="ASB40141.1"/>
    <property type="molecule type" value="Genomic_DNA"/>
</dbReference>
<organism evidence="6 8">
    <name type="scientific">Acutalibacter muris</name>
    <dbReference type="NCBI Taxonomy" id="1796620"/>
    <lineage>
        <taxon>Bacteria</taxon>
        <taxon>Bacillati</taxon>
        <taxon>Bacillota</taxon>
        <taxon>Clostridia</taxon>
        <taxon>Eubacteriales</taxon>
        <taxon>Acutalibacteraceae</taxon>
        <taxon>Acutalibacter</taxon>
    </lineage>
</organism>
<evidence type="ECO:0000313" key="7">
    <source>
        <dbReference type="Proteomes" id="UP000196710"/>
    </source>
</evidence>
<evidence type="ECO:0000313" key="5">
    <source>
        <dbReference type="EMBL" id="QQR29428.1"/>
    </source>
</evidence>
<evidence type="ECO:0000256" key="2">
    <source>
        <dbReference type="RuleBase" id="RU362080"/>
    </source>
</evidence>
<evidence type="ECO:0000313" key="4">
    <source>
        <dbReference type="EMBL" id="ASB40230.1"/>
    </source>
</evidence>
<dbReference type="KEGG" id="amur:ADH66_05890"/>
<dbReference type="EMBL" id="CP021422">
    <property type="protein sequence ID" value="ASB40230.1"/>
    <property type="molecule type" value="Genomic_DNA"/>
</dbReference>
<gene>
    <name evidence="3" type="ORF">ADH66_05390</name>
    <name evidence="4" type="ORF">ADH66_05890</name>
    <name evidence="5" type="ORF">I5Q82_15475</name>
    <name evidence="6" type="ORF">I5Q82_15980</name>
</gene>
<dbReference type="SUPFAM" id="SSF143120">
    <property type="entry name" value="YefM-like"/>
    <property type="match status" value="1"/>
</dbReference>
<dbReference type="AlphaFoldDB" id="A0A1Z2XP72"/>
<dbReference type="EMBL" id="CP065321">
    <property type="protein sequence ID" value="QQR29428.1"/>
    <property type="molecule type" value="Genomic_DNA"/>
</dbReference>
<reference evidence="6 8" key="3">
    <citation type="submission" date="2020-11" db="EMBL/GenBank/DDBJ databases">
        <title>Closed and high quality bacterial genomes of the OMM12 community.</title>
        <authorList>
            <person name="Marbouty M."/>
            <person name="Lamy-Besnier Q."/>
            <person name="Debarbieux L."/>
            <person name="Koszul R."/>
        </authorList>
    </citation>
    <scope>NUCLEOTIDE SEQUENCE [LARGE SCALE GENOMIC DNA]</scope>
    <source>
        <strain evidence="6 8">KB18</strain>
    </source>
</reference>
<comment type="similarity">
    <text evidence="1 2">Belongs to the phD/YefM antitoxin family.</text>
</comment>
<proteinExistence type="inferred from homology"/>
<evidence type="ECO:0000313" key="8">
    <source>
        <dbReference type="Proteomes" id="UP000596035"/>
    </source>
</evidence>
<name>A0A1Z2XP72_9FIRM</name>